<accession>A0AAW0UKC7</accession>
<gene>
    <name evidence="1" type="ORF">O3P69_003337</name>
</gene>
<reference evidence="1 2" key="1">
    <citation type="submission" date="2023-03" db="EMBL/GenBank/DDBJ databases">
        <title>High-quality genome of Scylla paramamosain provides insights in environmental adaptation.</title>
        <authorList>
            <person name="Zhang L."/>
        </authorList>
    </citation>
    <scope>NUCLEOTIDE SEQUENCE [LARGE SCALE GENOMIC DNA]</scope>
    <source>
        <strain evidence="1">LZ_2023a</strain>
        <tissue evidence="1">Muscle</tissue>
    </source>
</reference>
<evidence type="ECO:0000313" key="1">
    <source>
        <dbReference type="EMBL" id="KAK8400594.1"/>
    </source>
</evidence>
<name>A0AAW0UKC7_SCYPA</name>
<organism evidence="1 2">
    <name type="scientific">Scylla paramamosain</name>
    <name type="common">Mud crab</name>
    <dbReference type="NCBI Taxonomy" id="85552"/>
    <lineage>
        <taxon>Eukaryota</taxon>
        <taxon>Metazoa</taxon>
        <taxon>Ecdysozoa</taxon>
        <taxon>Arthropoda</taxon>
        <taxon>Crustacea</taxon>
        <taxon>Multicrustacea</taxon>
        <taxon>Malacostraca</taxon>
        <taxon>Eumalacostraca</taxon>
        <taxon>Eucarida</taxon>
        <taxon>Decapoda</taxon>
        <taxon>Pleocyemata</taxon>
        <taxon>Brachyura</taxon>
        <taxon>Eubrachyura</taxon>
        <taxon>Portunoidea</taxon>
        <taxon>Portunidae</taxon>
        <taxon>Portuninae</taxon>
        <taxon>Scylla</taxon>
    </lineage>
</organism>
<dbReference type="EMBL" id="JARAKH010000010">
    <property type="protein sequence ID" value="KAK8400594.1"/>
    <property type="molecule type" value="Genomic_DNA"/>
</dbReference>
<comment type="caution">
    <text evidence="1">The sequence shown here is derived from an EMBL/GenBank/DDBJ whole genome shotgun (WGS) entry which is preliminary data.</text>
</comment>
<evidence type="ECO:0000313" key="2">
    <source>
        <dbReference type="Proteomes" id="UP001487740"/>
    </source>
</evidence>
<dbReference type="Proteomes" id="UP001487740">
    <property type="component" value="Unassembled WGS sequence"/>
</dbReference>
<dbReference type="AlphaFoldDB" id="A0AAW0UKC7"/>
<protein>
    <submittedName>
        <fullName evidence="1">Uncharacterized protein</fullName>
    </submittedName>
</protein>
<keyword evidence="2" id="KW-1185">Reference proteome</keyword>
<proteinExistence type="predicted"/>
<sequence>MLCVMCSVSRCVGRHGKLSTCKRNPVSSHVPLPNNCRPGDAQRDKCAEWSTGANVTDGAINFPLQAVSYPALYAPVMKNKEAVASRLVGDASRHHMHTQTRHEQGERVYMLLRVSYIQMRGAALRGRDWMSAGRVAMNAVEWRP</sequence>